<evidence type="ECO:0000256" key="1">
    <source>
        <dbReference type="SAM" id="MobiDB-lite"/>
    </source>
</evidence>
<accession>A0A401YFI1</accession>
<feature type="compositionally biased region" description="Low complexity" evidence="1">
    <location>
        <begin position="87"/>
        <end position="129"/>
    </location>
</feature>
<protein>
    <submittedName>
        <fullName evidence="3">Uncharacterized protein</fullName>
    </submittedName>
</protein>
<organism evidence="3 4">
    <name type="scientific">Embleya hyalina</name>
    <dbReference type="NCBI Taxonomy" id="516124"/>
    <lineage>
        <taxon>Bacteria</taxon>
        <taxon>Bacillati</taxon>
        <taxon>Actinomycetota</taxon>
        <taxon>Actinomycetes</taxon>
        <taxon>Kitasatosporales</taxon>
        <taxon>Streptomycetaceae</taxon>
        <taxon>Embleya</taxon>
    </lineage>
</organism>
<dbReference type="Proteomes" id="UP000286931">
    <property type="component" value="Unassembled WGS sequence"/>
</dbReference>
<dbReference type="InterPro" id="IPR006311">
    <property type="entry name" value="TAT_signal"/>
</dbReference>
<feature type="signal peptide" evidence="2">
    <location>
        <begin position="1"/>
        <end position="38"/>
    </location>
</feature>
<feature type="compositionally biased region" description="Low complexity" evidence="1">
    <location>
        <begin position="403"/>
        <end position="418"/>
    </location>
</feature>
<evidence type="ECO:0000256" key="2">
    <source>
        <dbReference type="SAM" id="SignalP"/>
    </source>
</evidence>
<evidence type="ECO:0000313" key="3">
    <source>
        <dbReference type="EMBL" id="GCD93371.1"/>
    </source>
</evidence>
<gene>
    <name evidence="3" type="ORF">EHYA_01015</name>
</gene>
<comment type="caution">
    <text evidence="3">The sequence shown here is derived from an EMBL/GenBank/DDBJ whole genome shotgun (WGS) entry which is preliminary data.</text>
</comment>
<feature type="chain" id="PRO_5019511861" evidence="2">
    <location>
        <begin position="39"/>
        <end position="452"/>
    </location>
</feature>
<reference evidence="3 4" key="1">
    <citation type="submission" date="2018-12" db="EMBL/GenBank/DDBJ databases">
        <title>Draft genome sequence of Embleya hyalina NBRC 13850T.</title>
        <authorList>
            <person name="Komaki H."/>
            <person name="Hosoyama A."/>
            <person name="Kimura A."/>
            <person name="Ichikawa N."/>
            <person name="Tamura T."/>
        </authorList>
    </citation>
    <scope>NUCLEOTIDE SEQUENCE [LARGE SCALE GENOMIC DNA]</scope>
    <source>
        <strain evidence="3 4">NBRC 13850</strain>
    </source>
</reference>
<feature type="region of interest" description="Disordered" evidence="1">
    <location>
        <begin position="60"/>
        <end position="377"/>
    </location>
</feature>
<feature type="compositionally biased region" description="Low complexity" evidence="1">
    <location>
        <begin position="201"/>
        <end position="222"/>
    </location>
</feature>
<keyword evidence="4" id="KW-1185">Reference proteome</keyword>
<proteinExistence type="predicted"/>
<dbReference type="PRINTS" id="PR01217">
    <property type="entry name" value="PRICHEXTENSN"/>
</dbReference>
<dbReference type="EMBL" id="BIFH01000014">
    <property type="protein sequence ID" value="GCD93371.1"/>
    <property type="molecule type" value="Genomic_DNA"/>
</dbReference>
<dbReference type="AlphaFoldDB" id="A0A401YFI1"/>
<keyword evidence="2" id="KW-0732">Signal</keyword>
<feature type="compositionally biased region" description="Pro residues" evidence="1">
    <location>
        <begin position="130"/>
        <end position="141"/>
    </location>
</feature>
<name>A0A401YFI1_9ACTN</name>
<evidence type="ECO:0000313" key="4">
    <source>
        <dbReference type="Proteomes" id="UP000286931"/>
    </source>
</evidence>
<feature type="compositionally biased region" description="Pro residues" evidence="1">
    <location>
        <begin position="180"/>
        <end position="194"/>
    </location>
</feature>
<dbReference type="PROSITE" id="PS51318">
    <property type="entry name" value="TAT"/>
    <property type="match status" value="1"/>
</dbReference>
<sequence>MVESAEASSARAFSASAAASAAASASAAAIAAASAASAATVVRRRARSAWFGSAVSICATPPTTSGASPRANLASWSRRRATGSAFGRPSRASDGSGAGSDGACSEPARVAAAPGPAPARHSVTSSGSAPAPPPFTPPAPPTLTSATPDPHSSARTPRHTTGRAGVTDPRRNRWSQTAAPSPPTPSAAPKPRPSTHPIQRNPPTRTPRNTRSPTSPREPTSPRAREPHPPHTQPTRTDRHPSGHTSGHHLARRPCGNTVPTARQCTGGREGHQDRHQDHPRRPRPRTGLPIDALRTHHPAAPDRPPRPARNPEVGAPADPRAGNAPHPGRPDTDLPEPATRNPPNRTTGGSVPTDEAPEFAPPADEPELHPYLPVTDTRHGNLDIAAVFAAAGPANTAAWCASTRSRASPRPWSSRCRGPTDRSGRAGCPEPGVSPFAVRAPIGSPTPGPPA</sequence>
<feature type="compositionally biased region" description="Polar residues" evidence="1">
    <location>
        <begin position="342"/>
        <end position="351"/>
    </location>
</feature>
<feature type="region of interest" description="Disordered" evidence="1">
    <location>
        <begin position="403"/>
        <end position="452"/>
    </location>
</feature>